<evidence type="ECO:0000313" key="2">
    <source>
        <dbReference type="Proteomes" id="UP001597548"/>
    </source>
</evidence>
<keyword evidence="2" id="KW-1185">Reference proteome</keyword>
<dbReference type="Proteomes" id="UP001597548">
    <property type="component" value="Unassembled WGS sequence"/>
</dbReference>
<comment type="caution">
    <text evidence="1">The sequence shown here is derived from an EMBL/GenBank/DDBJ whole genome shotgun (WGS) entry which is preliminary data.</text>
</comment>
<accession>A0ABW5ZUQ2</accession>
<name>A0ABW5ZUQ2_9FLAO</name>
<sequence>MKQYVAIASILINNLSVIMGDESRVKLDCHNAENVFNIFM</sequence>
<evidence type="ECO:0000313" key="1">
    <source>
        <dbReference type="EMBL" id="MFD2915753.1"/>
    </source>
</evidence>
<gene>
    <name evidence="1" type="ORF">ACFS29_08895</name>
</gene>
<protein>
    <submittedName>
        <fullName evidence="1">Uncharacterized protein</fullName>
    </submittedName>
</protein>
<organism evidence="1 2">
    <name type="scientific">Psychroserpens luteus</name>
    <dbReference type="NCBI Taxonomy" id="1434066"/>
    <lineage>
        <taxon>Bacteria</taxon>
        <taxon>Pseudomonadati</taxon>
        <taxon>Bacteroidota</taxon>
        <taxon>Flavobacteriia</taxon>
        <taxon>Flavobacteriales</taxon>
        <taxon>Flavobacteriaceae</taxon>
        <taxon>Psychroserpens</taxon>
    </lineage>
</organism>
<proteinExistence type="predicted"/>
<reference evidence="2" key="1">
    <citation type="journal article" date="2019" name="Int. J. Syst. Evol. Microbiol.">
        <title>The Global Catalogue of Microorganisms (GCM) 10K type strain sequencing project: providing services to taxonomists for standard genome sequencing and annotation.</title>
        <authorList>
            <consortium name="The Broad Institute Genomics Platform"/>
            <consortium name="The Broad Institute Genome Sequencing Center for Infectious Disease"/>
            <person name="Wu L."/>
            <person name="Ma J."/>
        </authorList>
    </citation>
    <scope>NUCLEOTIDE SEQUENCE [LARGE SCALE GENOMIC DNA]</scope>
    <source>
        <strain evidence="2">KCTC 32514</strain>
    </source>
</reference>
<dbReference type="EMBL" id="JBHUOS010000008">
    <property type="protein sequence ID" value="MFD2915753.1"/>
    <property type="molecule type" value="Genomic_DNA"/>
</dbReference>
<dbReference type="RefSeq" id="WP_262893015.1">
    <property type="nucleotide sequence ID" value="NZ_JADILU010000007.1"/>
</dbReference>